<dbReference type="Pfam" id="PF01758">
    <property type="entry name" value="SBF"/>
    <property type="match status" value="1"/>
</dbReference>
<dbReference type="OrthoDB" id="3420410at2"/>
<dbReference type="RefSeq" id="WP_066565711.1">
    <property type="nucleotide sequence ID" value="NZ_CP015622.1"/>
</dbReference>
<sequence>MTASTLSTPTQISFLDKYIPIWIILAMACGLLLGRNVPGLADSLGAMEIGGISLPIAFGLLVMMYPPLAKVRYDKTKQIAADKRLMSVSICLNWIIGPALMFALAWAFLPDQPELRTGLIIVGLARCIAMVLVWSDMSCGDREATAVLVAINSVFQVIMFGALGWFYLQLLPSWLGLETTSVTFSFWSIVTSVLVFLGIPLLAGALSRIIGERTKGRDWYERKFIPAISPLALIGLLYTIVLLFSLQGEQITSQPWTVARLALPLVIYFVGMFLVSLAAAKLSSMSYAQSASVAFTAAGNNFELAIAVSIGTFGATSAQALAGTIGPLIEIPVLVGLVYVMLWLGPKLYPGDPTLPPVHSNH</sequence>
<dbReference type="Gene3D" id="1.20.1530.20">
    <property type="match status" value="1"/>
</dbReference>
<gene>
    <name evidence="11" type="ORF">ccrud_07330</name>
</gene>
<dbReference type="PANTHER" id="PTHR43057">
    <property type="entry name" value="ARSENITE EFFLUX TRANSPORTER"/>
    <property type="match status" value="1"/>
</dbReference>
<dbReference type="GO" id="GO:0015297">
    <property type="term" value="F:antiporter activity"/>
    <property type="evidence" value="ECO:0007669"/>
    <property type="project" value="UniProtKB-UniRule"/>
</dbReference>
<feature type="transmembrane region" description="Helical" evidence="10">
    <location>
        <begin position="146"/>
        <end position="168"/>
    </location>
</feature>
<dbReference type="KEGG" id="ccjz:ccrud_07330"/>
<evidence type="ECO:0000256" key="4">
    <source>
        <dbReference type="ARBA" id="ARBA00022475"/>
    </source>
</evidence>
<evidence type="ECO:0000256" key="1">
    <source>
        <dbReference type="ARBA" id="ARBA00004651"/>
    </source>
</evidence>
<dbReference type="AlphaFoldDB" id="A0A172QTN9"/>
<keyword evidence="8 9" id="KW-0472">Membrane</keyword>
<dbReference type="FunFam" id="1.20.1530.20:FF:000009">
    <property type="entry name" value="Arsenite transporter, ACR3 family"/>
    <property type="match status" value="1"/>
</dbReference>
<evidence type="ECO:0000256" key="5">
    <source>
        <dbReference type="ARBA" id="ARBA00022692"/>
    </source>
</evidence>
<dbReference type="NCBIfam" id="TIGR00832">
    <property type="entry name" value="acr3"/>
    <property type="match status" value="1"/>
</dbReference>
<dbReference type="GO" id="GO:0015104">
    <property type="term" value="F:antimonite transmembrane transporter activity"/>
    <property type="evidence" value="ECO:0007669"/>
    <property type="project" value="TreeGrafter"/>
</dbReference>
<keyword evidence="6" id="KW-0059">Arsenical resistance</keyword>
<reference evidence="11 12" key="1">
    <citation type="submission" date="2016-05" db="EMBL/GenBank/DDBJ databases">
        <title>Complete genome sequence of Corynebacterium crudilactis, a new Corynebacterium species isolated from raw cow's milk.</title>
        <authorList>
            <person name="Christian R."/>
            <person name="Zimmermann J."/>
            <person name="Lipski A."/>
            <person name="Kalinowski J."/>
        </authorList>
    </citation>
    <scope>NUCLEOTIDE SEQUENCE [LARGE SCALE GENOMIC DNA]</scope>
    <source>
        <strain evidence="11 12">JZ16</strain>
    </source>
</reference>
<feature type="transmembrane region" description="Helical" evidence="10">
    <location>
        <begin position="184"/>
        <end position="203"/>
    </location>
</feature>
<dbReference type="Proteomes" id="UP000076929">
    <property type="component" value="Chromosome"/>
</dbReference>
<evidence type="ECO:0000313" key="12">
    <source>
        <dbReference type="Proteomes" id="UP000076929"/>
    </source>
</evidence>
<proteinExistence type="inferred from homology"/>
<feature type="transmembrane region" description="Helical" evidence="10">
    <location>
        <begin position="115"/>
        <end position="134"/>
    </location>
</feature>
<dbReference type="PIRSF" id="PIRSF005508">
    <property type="entry name" value="Acr3"/>
    <property type="match status" value="1"/>
</dbReference>
<dbReference type="EMBL" id="CP015622">
    <property type="protein sequence ID" value="ANE04036.1"/>
    <property type="molecule type" value="Genomic_DNA"/>
</dbReference>
<keyword evidence="4 9" id="KW-1003">Cell membrane</keyword>
<keyword evidence="5 9" id="KW-0812">Transmembrane</keyword>
<dbReference type="InterPro" id="IPR004706">
    <property type="entry name" value="Arsenical-R_Acr3"/>
</dbReference>
<evidence type="ECO:0000256" key="3">
    <source>
        <dbReference type="ARBA" id="ARBA00022448"/>
    </source>
</evidence>
<protein>
    <submittedName>
        <fullName evidence="11">Arsenical-resistance protein</fullName>
    </submittedName>
</protein>
<evidence type="ECO:0000256" key="6">
    <source>
        <dbReference type="ARBA" id="ARBA00022849"/>
    </source>
</evidence>
<dbReference type="STRING" id="1652495.ccrud_07330"/>
<evidence type="ECO:0000256" key="7">
    <source>
        <dbReference type="ARBA" id="ARBA00022989"/>
    </source>
</evidence>
<evidence type="ECO:0000256" key="10">
    <source>
        <dbReference type="SAM" id="Phobius"/>
    </source>
</evidence>
<name>A0A172QTN9_9CORY</name>
<dbReference type="GO" id="GO:0046685">
    <property type="term" value="P:response to arsenic-containing substance"/>
    <property type="evidence" value="ECO:0007669"/>
    <property type="project" value="UniProtKB-KW"/>
</dbReference>
<dbReference type="GO" id="GO:0015105">
    <property type="term" value="F:arsenite transmembrane transporter activity"/>
    <property type="evidence" value="ECO:0007669"/>
    <property type="project" value="TreeGrafter"/>
</dbReference>
<evidence type="ECO:0000256" key="2">
    <source>
        <dbReference type="ARBA" id="ARBA00010110"/>
    </source>
</evidence>
<comment type="similarity">
    <text evidence="2 9">Belongs to the arsenical resistance-3 (ACR3) (TC 2.A.59) family.</text>
</comment>
<accession>A0A172QTN9</accession>
<organism evidence="11 12">
    <name type="scientific">Corynebacterium crudilactis</name>
    <dbReference type="NCBI Taxonomy" id="1652495"/>
    <lineage>
        <taxon>Bacteria</taxon>
        <taxon>Bacillati</taxon>
        <taxon>Actinomycetota</taxon>
        <taxon>Actinomycetes</taxon>
        <taxon>Mycobacteriales</taxon>
        <taxon>Corynebacteriaceae</taxon>
        <taxon>Corynebacterium</taxon>
    </lineage>
</organism>
<keyword evidence="12" id="KW-1185">Reference proteome</keyword>
<evidence type="ECO:0000256" key="8">
    <source>
        <dbReference type="ARBA" id="ARBA00023136"/>
    </source>
</evidence>
<evidence type="ECO:0000256" key="9">
    <source>
        <dbReference type="PIRNR" id="PIRNR005508"/>
    </source>
</evidence>
<dbReference type="InterPro" id="IPR038770">
    <property type="entry name" value="Na+/solute_symporter_sf"/>
</dbReference>
<dbReference type="PANTHER" id="PTHR43057:SF1">
    <property type="entry name" value="ARSENICAL-RESISTANCE PROTEIN 3"/>
    <property type="match status" value="1"/>
</dbReference>
<dbReference type="GO" id="GO:0005886">
    <property type="term" value="C:plasma membrane"/>
    <property type="evidence" value="ECO:0007669"/>
    <property type="project" value="UniProtKB-SubCell"/>
</dbReference>
<keyword evidence="7 9" id="KW-1133">Transmembrane helix</keyword>
<feature type="transmembrane region" description="Helical" evidence="10">
    <location>
        <begin position="21"/>
        <end position="38"/>
    </location>
</feature>
<feature type="transmembrane region" description="Helical" evidence="10">
    <location>
        <begin position="224"/>
        <end position="246"/>
    </location>
</feature>
<feature type="transmembrane region" description="Helical" evidence="10">
    <location>
        <begin position="44"/>
        <end position="65"/>
    </location>
</feature>
<feature type="transmembrane region" description="Helical" evidence="10">
    <location>
        <begin position="320"/>
        <end position="344"/>
    </location>
</feature>
<comment type="subcellular location">
    <subcellularLocation>
        <location evidence="1 9">Cell membrane</location>
        <topology evidence="1 9">Multi-pass membrane protein</topology>
    </subcellularLocation>
</comment>
<feature type="transmembrane region" description="Helical" evidence="10">
    <location>
        <begin position="85"/>
        <end position="109"/>
    </location>
</feature>
<keyword evidence="3 9" id="KW-0813">Transport</keyword>
<feature type="transmembrane region" description="Helical" evidence="10">
    <location>
        <begin position="292"/>
        <end position="314"/>
    </location>
</feature>
<dbReference type="InterPro" id="IPR002657">
    <property type="entry name" value="BilAc:Na_symport/Acr3"/>
</dbReference>
<feature type="transmembrane region" description="Helical" evidence="10">
    <location>
        <begin position="258"/>
        <end position="280"/>
    </location>
</feature>
<evidence type="ECO:0000313" key="11">
    <source>
        <dbReference type="EMBL" id="ANE04036.1"/>
    </source>
</evidence>